<name>A0A834ICL0_RHYFE</name>
<feature type="coiled-coil region" evidence="1">
    <location>
        <begin position="217"/>
        <end position="261"/>
    </location>
</feature>
<accession>A0A834ICL0</accession>
<feature type="coiled-coil region" evidence="1">
    <location>
        <begin position="63"/>
        <end position="111"/>
    </location>
</feature>
<evidence type="ECO:0000256" key="2">
    <source>
        <dbReference type="SAM" id="MobiDB-lite"/>
    </source>
</evidence>
<dbReference type="AlphaFoldDB" id="A0A834ICL0"/>
<gene>
    <name evidence="3" type="ORF">GWI33_015732</name>
</gene>
<protein>
    <submittedName>
        <fullName evidence="3">Uncharacterized protein</fullName>
    </submittedName>
</protein>
<organism evidence="3 4">
    <name type="scientific">Rhynchophorus ferrugineus</name>
    <name type="common">Red palm weevil</name>
    <name type="synonym">Curculio ferrugineus</name>
    <dbReference type="NCBI Taxonomy" id="354439"/>
    <lineage>
        <taxon>Eukaryota</taxon>
        <taxon>Metazoa</taxon>
        <taxon>Ecdysozoa</taxon>
        <taxon>Arthropoda</taxon>
        <taxon>Hexapoda</taxon>
        <taxon>Insecta</taxon>
        <taxon>Pterygota</taxon>
        <taxon>Neoptera</taxon>
        <taxon>Endopterygota</taxon>
        <taxon>Coleoptera</taxon>
        <taxon>Polyphaga</taxon>
        <taxon>Cucujiformia</taxon>
        <taxon>Curculionidae</taxon>
        <taxon>Dryophthorinae</taxon>
        <taxon>Rhynchophorus</taxon>
    </lineage>
</organism>
<sequence length="365" mass="42997">MEHNSNENQSNANKKVHYASEEFSLADEPISEISRSSFKCTGDGNSENSVSTSILDVDVDTDVRSLKKKLAEYESKIRCLEAENRTINTELINERVKISKLEKKMQFVKDNQEVFMRLKEAYINMKYNEAAGRKMIEIREKGIQTWQGIVCSSCIESEEMRRQVEILLQKYSEVFVVSPGEMEHLINTVKYLKDLIDRREQSWSLNMDREEKLQRHIDILKHENQKLRGVNEDKKDQNDDNKTVKDNVETMSKDMEKLKKIVVKYEKCFRDLVVRNQCDTLRPLNDKEEKIVQHIIHRHQAKLQNRQASDMQKRNISRERAMPQHRPSSPMRMSRCRSESTPRPISRTSDRRTECAIMMMDCLFD</sequence>
<dbReference type="Proteomes" id="UP000625711">
    <property type="component" value="Unassembled WGS sequence"/>
</dbReference>
<comment type="caution">
    <text evidence="3">The sequence shown here is derived from an EMBL/GenBank/DDBJ whole genome shotgun (WGS) entry which is preliminary data.</text>
</comment>
<evidence type="ECO:0000313" key="4">
    <source>
        <dbReference type="Proteomes" id="UP000625711"/>
    </source>
</evidence>
<proteinExistence type="predicted"/>
<evidence type="ECO:0000313" key="3">
    <source>
        <dbReference type="EMBL" id="KAF7271377.1"/>
    </source>
</evidence>
<feature type="region of interest" description="Disordered" evidence="2">
    <location>
        <begin position="302"/>
        <end position="349"/>
    </location>
</feature>
<keyword evidence="4" id="KW-1185">Reference proteome</keyword>
<keyword evidence="1" id="KW-0175">Coiled coil</keyword>
<evidence type="ECO:0000256" key="1">
    <source>
        <dbReference type="SAM" id="Coils"/>
    </source>
</evidence>
<feature type="compositionally biased region" description="Basic and acidic residues" evidence="2">
    <location>
        <begin position="311"/>
        <end position="322"/>
    </location>
</feature>
<dbReference type="EMBL" id="JAACXV010013969">
    <property type="protein sequence ID" value="KAF7271377.1"/>
    <property type="molecule type" value="Genomic_DNA"/>
</dbReference>
<reference evidence="3" key="1">
    <citation type="submission" date="2020-08" db="EMBL/GenBank/DDBJ databases">
        <title>Genome sequencing and assembly of the red palm weevil Rhynchophorus ferrugineus.</title>
        <authorList>
            <person name="Dias G.B."/>
            <person name="Bergman C.M."/>
            <person name="Manee M."/>
        </authorList>
    </citation>
    <scope>NUCLEOTIDE SEQUENCE</scope>
    <source>
        <strain evidence="3">AA-2017</strain>
        <tissue evidence="3">Whole larva</tissue>
    </source>
</reference>
<dbReference type="OrthoDB" id="6818847at2759"/>